<dbReference type="InterPro" id="IPR014729">
    <property type="entry name" value="Rossmann-like_a/b/a_fold"/>
</dbReference>
<dbReference type="Gene3D" id="3.40.50.620">
    <property type="entry name" value="HUPs"/>
    <property type="match status" value="1"/>
</dbReference>
<dbReference type="EMBL" id="UYRU01012222">
    <property type="protein sequence ID" value="VDK47787.1"/>
    <property type="molecule type" value="Genomic_DNA"/>
</dbReference>
<dbReference type="AlphaFoldDB" id="A0A3P6QPA0"/>
<evidence type="ECO:0000313" key="2">
    <source>
        <dbReference type="Proteomes" id="UP000281553"/>
    </source>
</evidence>
<protein>
    <submittedName>
        <fullName evidence="1">Uncharacterized protein</fullName>
    </submittedName>
</protein>
<sequence>MEDTHPNPELRIISPTGLTAYQPAYMLKNVLSERSGRESSTAKSKFT</sequence>
<proteinExistence type="predicted"/>
<name>A0A3P6QPA0_DIBLA</name>
<dbReference type="Proteomes" id="UP000281553">
    <property type="component" value="Unassembled WGS sequence"/>
</dbReference>
<keyword evidence="2" id="KW-1185">Reference proteome</keyword>
<accession>A0A3P6QPA0</accession>
<gene>
    <name evidence="1" type="ORF">DILT_LOCUS1620</name>
</gene>
<evidence type="ECO:0000313" key="1">
    <source>
        <dbReference type="EMBL" id="VDK47787.1"/>
    </source>
</evidence>
<organism evidence="1 2">
    <name type="scientific">Dibothriocephalus latus</name>
    <name type="common">Fish tapeworm</name>
    <name type="synonym">Diphyllobothrium latum</name>
    <dbReference type="NCBI Taxonomy" id="60516"/>
    <lineage>
        <taxon>Eukaryota</taxon>
        <taxon>Metazoa</taxon>
        <taxon>Spiralia</taxon>
        <taxon>Lophotrochozoa</taxon>
        <taxon>Platyhelminthes</taxon>
        <taxon>Cestoda</taxon>
        <taxon>Eucestoda</taxon>
        <taxon>Diphyllobothriidea</taxon>
        <taxon>Diphyllobothriidae</taxon>
        <taxon>Dibothriocephalus</taxon>
    </lineage>
</organism>
<reference evidence="1 2" key="1">
    <citation type="submission" date="2018-11" db="EMBL/GenBank/DDBJ databases">
        <authorList>
            <consortium name="Pathogen Informatics"/>
        </authorList>
    </citation>
    <scope>NUCLEOTIDE SEQUENCE [LARGE SCALE GENOMIC DNA]</scope>
</reference>